<organism evidence="1 2">
    <name type="scientific">Parelaphostrongylus tenuis</name>
    <name type="common">Meningeal worm</name>
    <dbReference type="NCBI Taxonomy" id="148309"/>
    <lineage>
        <taxon>Eukaryota</taxon>
        <taxon>Metazoa</taxon>
        <taxon>Ecdysozoa</taxon>
        <taxon>Nematoda</taxon>
        <taxon>Chromadorea</taxon>
        <taxon>Rhabditida</taxon>
        <taxon>Rhabditina</taxon>
        <taxon>Rhabditomorpha</taxon>
        <taxon>Strongyloidea</taxon>
        <taxon>Metastrongylidae</taxon>
        <taxon>Parelaphostrongylus</taxon>
    </lineage>
</organism>
<evidence type="ECO:0000313" key="2">
    <source>
        <dbReference type="Proteomes" id="UP001196413"/>
    </source>
</evidence>
<sequence length="113" mass="12606">MCPITAAAGAAATCVHKCRLIKNDPLRTDIRSEMPTVHTHTSHDDCLARKPSTCLQRWISPKTTVQQGRFRVNEQYLLLLGIAPIVLRFTSTNTLKKFATVTSRIPNRSDKSS</sequence>
<dbReference type="EMBL" id="JAHQIW010002490">
    <property type="protein sequence ID" value="KAJ1355521.1"/>
    <property type="molecule type" value="Genomic_DNA"/>
</dbReference>
<protein>
    <submittedName>
        <fullName evidence="1">Uncharacterized protein</fullName>
    </submittedName>
</protein>
<gene>
    <name evidence="1" type="ORF">KIN20_012962</name>
</gene>
<keyword evidence="2" id="KW-1185">Reference proteome</keyword>
<dbReference type="Proteomes" id="UP001196413">
    <property type="component" value="Unassembled WGS sequence"/>
</dbReference>
<accession>A0AAD5MU15</accession>
<reference evidence="1" key="1">
    <citation type="submission" date="2021-06" db="EMBL/GenBank/DDBJ databases">
        <title>Parelaphostrongylus tenuis whole genome reference sequence.</title>
        <authorList>
            <person name="Garwood T.J."/>
            <person name="Larsen P.A."/>
            <person name="Fountain-Jones N.M."/>
            <person name="Garbe J.R."/>
            <person name="Macchietto M.G."/>
            <person name="Kania S.A."/>
            <person name="Gerhold R.W."/>
            <person name="Richards J.E."/>
            <person name="Wolf T.M."/>
        </authorList>
    </citation>
    <scope>NUCLEOTIDE SEQUENCE</scope>
    <source>
        <strain evidence="1">MNPRO001-30</strain>
        <tissue evidence="1">Meninges</tissue>
    </source>
</reference>
<proteinExistence type="predicted"/>
<name>A0AAD5MU15_PARTN</name>
<evidence type="ECO:0000313" key="1">
    <source>
        <dbReference type="EMBL" id="KAJ1355521.1"/>
    </source>
</evidence>
<dbReference type="AlphaFoldDB" id="A0AAD5MU15"/>
<comment type="caution">
    <text evidence="1">The sequence shown here is derived from an EMBL/GenBank/DDBJ whole genome shotgun (WGS) entry which is preliminary data.</text>
</comment>